<proteinExistence type="predicted"/>
<accession>A0A6G1LII2</accession>
<gene>
    <name evidence="2" type="ORF">EJ03DRAFT_266908</name>
</gene>
<feature type="signal peptide" evidence="1">
    <location>
        <begin position="1"/>
        <end position="20"/>
    </location>
</feature>
<dbReference type="AlphaFoldDB" id="A0A6G1LII2"/>
<dbReference type="OrthoDB" id="3632757at2759"/>
<keyword evidence="3" id="KW-1185">Reference proteome</keyword>
<dbReference type="InterPro" id="IPR036005">
    <property type="entry name" value="Creatinase/aminopeptidase-like"/>
</dbReference>
<dbReference type="Gene3D" id="3.90.230.10">
    <property type="entry name" value="Creatinase/methionine aminopeptidase superfamily"/>
    <property type="match status" value="1"/>
</dbReference>
<evidence type="ECO:0000313" key="2">
    <source>
        <dbReference type="EMBL" id="KAF2772379.1"/>
    </source>
</evidence>
<reference evidence="2" key="1">
    <citation type="journal article" date="2020" name="Stud. Mycol.">
        <title>101 Dothideomycetes genomes: a test case for predicting lifestyles and emergence of pathogens.</title>
        <authorList>
            <person name="Haridas S."/>
            <person name="Albert R."/>
            <person name="Binder M."/>
            <person name="Bloem J."/>
            <person name="Labutti K."/>
            <person name="Salamov A."/>
            <person name="Andreopoulos B."/>
            <person name="Baker S."/>
            <person name="Barry K."/>
            <person name="Bills G."/>
            <person name="Bluhm B."/>
            <person name="Cannon C."/>
            <person name="Castanera R."/>
            <person name="Culley D."/>
            <person name="Daum C."/>
            <person name="Ezra D."/>
            <person name="Gonzalez J."/>
            <person name="Henrissat B."/>
            <person name="Kuo A."/>
            <person name="Liang C."/>
            <person name="Lipzen A."/>
            <person name="Lutzoni F."/>
            <person name="Magnuson J."/>
            <person name="Mondo S."/>
            <person name="Nolan M."/>
            <person name="Ohm R."/>
            <person name="Pangilinan J."/>
            <person name="Park H.-J."/>
            <person name="Ramirez L."/>
            <person name="Alfaro M."/>
            <person name="Sun H."/>
            <person name="Tritt A."/>
            <person name="Yoshinaga Y."/>
            <person name="Zwiers L.-H."/>
            <person name="Turgeon B."/>
            <person name="Goodwin S."/>
            <person name="Spatafora J."/>
            <person name="Crous P."/>
            <person name="Grigoriev I."/>
        </authorList>
    </citation>
    <scope>NUCLEOTIDE SEQUENCE</scope>
    <source>
        <strain evidence="2">CBS 116005</strain>
    </source>
</reference>
<keyword evidence="1" id="KW-0732">Signal</keyword>
<dbReference type="Proteomes" id="UP000799436">
    <property type="component" value="Unassembled WGS sequence"/>
</dbReference>
<evidence type="ECO:0000256" key="1">
    <source>
        <dbReference type="SAM" id="SignalP"/>
    </source>
</evidence>
<name>A0A6G1LII2_9PEZI</name>
<sequence>MLLHLVLEVLTLTLLHLTSASISPSPNHPQYHLLPSLRDQAEIQDTWRDERTANIPNLLRKHGVDAWLMSQREYAEDTVFWSLKCSSQFSARRRTIHLFFSSSYQAQGLKTAYKWIDNTDAVFADLAAVLNEHNPNQIVLNTNDTIAFASGLHHGSYTELLSKLPQPITDRFTSNPLIAVEYISTTPASQLTWYKRLQETTWSLIAEAFSTSVITPAQTTTTDVEWWLREKVQALNYSTWFPPAVSIVTAHQPLGPESPGVTCKNGVSTPDIIREGDMLHVDFGVTALGLNTDTQHLAYVLRPGETAHEIPRGLREGLEKANRLQDIVREHMIPNRTGNAILAASLRQMRAEGIEGRIYCHAIGDWGHSAGAVVGMVNLQRGVPVLGDLPVWERGYYSVELFVEHFVPERGETLRFEVEEDVVWGGEGVGWEWVFGRQEEFWVVGGPEGLVVQGV</sequence>
<feature type="chain" id="PRO_5026227474" evidence="1">
    <location>
        <begin position="21"/>
        <end position="455"/>
    </location>
</feature>
<dbReference type="EMBL" id="ML995815">
    <property type="protein sequence ID" value="KAF2772379.1"/>
    <property type="molecule type" value="Genomic_DNA"/>
</dbReference>
<organism evidence="2 3">
    <name type="scientific">Teratosphaeria nubilosa</name>
    <dbReference type="NCBI Taxonomy" id="161662"/>
    <lineage>
        <taxon>Eukaryota</taxon>
        <taxon>Fungi</taxon>
        <taxon>Dikarya</taxon>
        <taxon>Ascomycota</taxon>
        <taxon>Pezizomycotina</taxon>
        <taxon>Dothideomycetes</taxon>
        <taxon>Dothideomycetidae</taxon>
        <taxon>Mycosphaerellales</taxon>
        <taxon>Teratosphaeriaceae</taxon>
        <taxon>Teratosphaeria</taxon>
    </lineage>
</organism>
<evidence type="ECO:0000313" key="3">
    <source>
        <dbReference type="Proteomes" id="UP000799436"/>
    </source>
</evidence>
<dbReference type="SUPFAM" id="SSF55920">
    <property type="entry name" value="Creatinase/aminopeptidase"/>
    <property type="match status" value="1"/>
</dbReference>
<protein>
    <submittedName>
        <fullName evidence="2">Uncharacterized protein</fullName>
    </submittedName>
</protein>